<dbReference type="InterPro" id="IPR009003">
    <property type="entry name" value="Peptidase_S1_PA"/>
</dbReference>
<dbReference type="InterPro" id="IPR001940">
    <property type="entry name" value="Peptidase_S1C"/>
</dbReference>
<dbReference type="GO" id="GO:0042597">
    <property type="term" value="C:periplasmic space"/>
    <property type="evidence" value="ECO:0007669"/>
    <property type="project" value="UniProtKB-SubCell"/>
</dbReference>
<dbReference type="PANTHER" id="PTHR22939:SF130">
    <property type="entry name" value="PERIPLASMIC SERINE ENDOPROTEASE DEGP-LIKE-RELATED"/>
    <property type="match status" value="1"/>
</dbReference>
<evidence type="ECO:0000256" key="3">
    <source>
        <dbReference type="ARBA" id="ARBA00004418"/>
    </source>
</evidence>
<comment type="catalytic activity">
    <reaction evidence="1">
        <text>Acts on substrates that are at least partially unfolded. The cleavage site P1 residue is normally between a pair of hydrophobic residues, such as Val-|-Val.</text>
        <dbReference type="EC" id="3.4.21.107"/>
    </reaction>
</comment>
<comment type="function">
    <text evidence="2">Might be efficient in the degradation of transiently denatured and unfolded proteins which accumulate in the periplasm following stress conditions.</text>
</comment>
<dbReference type="EC" id="3.4.21.107" evidence="5"/>
<name>A0A3N2DYZ5_9GAMM</name>
<dbReference type="PROSITE" id="PS50106">
    <property type="entry name" value="PDZ"/>
    <property type="match status" value="2"/>
</dbReference>
<evidence type="ECO:0000256" key="8">
    <source>
        <dbReference type="ARBA" id="ARBA00022729"/>
    </source>
</evidence>
<evidence type="ECO:0000256" key="14">
    <source>
        <dbReference type="ARBA" id="ARBA00032850"/>
    </source>
</evidence>
<dbReference type="InterPro" id="IPR001478">
    <property type="entry name" value="PDZ"/>
</dbReference>
<dbReference type="Gene3D" id="2.30.42.10">
    <property type="match status" value="2"/>
</dbReference>
<evidence type="ECO:0000256" key="2">
    <source>
        <dbReference type="ARBA" id="ARBA00002610"/>
    </source>
</evidence>
<feature type="binding site" evidence="16">
    <location>
        <position position="103"/>
    </location>
    <ligand>
        <name>substrate</name>
    </ligand>
</feature>
<feature type="chain" id="PRO_5039194674" description="Probable periplasmic serine endoprotease DegP-like" evidence="17">
    <location>
        <begin position="26"/>
        <end position="461"/>
    </location>
</feature>
<reference evidence="19 20" key="1">
    <citation type="submission" date="2018-11" db="EMBL/GenBank/DDBJ databases">
        <title>Genomic Encyclopedia of Type Strains, Phase IV (KMG-IV): sequencing the most valuable type-strain genomes for metagenomic binning, comparative biology and taxonomic classification.</title>
        <authorList>
            <person name="Goeker M."/>
        </authorList>
    </citation>
    <scope>NUCLEOTIDE SEQUENCE [LARGE SCALE GENOMIC DNA]</scope>
    <source>
        <strain evidence="19 20">DSM 100316</strain>
    </source>
</reference>
<evidence type="ECO:0000256" key="13">
    <source>
        <dbReference type="ARBA" id="ARBA00023016"/>
    </source>
</evidence>
<dbReference type="Proteomes" id="UP000275394">
    <property type="component" value="Unassembled WGS sequence"/>
</dbReference>
<feature type="binding site" evidence="16">
    <location>
        <begin position="207"/>
        <end position="209"/>
    </location>
    <ligand>
        <name>substrate</name>
    </ligand>
</feature>
<evidence type="ECO:0000313" key="20">
    <source>
        <dbReference type="Proteomes" id="UP000275394"/>
    </source>
</evidence>
<feature type="active site" description="Charge relay system" evidence="15">
    <location>
        <position position="133"/>
    </location>
</feature>
<keyword evidence="7 19" id="KW-0645">Protease</keyword>
<feature type="binding site" evidence="16">
    <location>
        <position position="133"/>
    </location>
    <ligand>
        <name>substrate</name>
    </ligand>
</feature>
<gene>
    <name evidence="19" type="ORF">EDC56_0232</name>
</gene>
<proteinExistence type="inferred from homology"/>
<feature type="active site" description="Charge relay system" evidence="15">
    <location>
        <position position="103"/>
    </location>
</feature>
<evidence type="ECO:0000256" key="7">
    <source>
        <dbReference type="ARBA" id="ARBA00022670"/>
    </source>
</evidence>
<feature type="signal peptide" evidence="17">
    <location>
        <begin position="1"/>
        <end position="25"/>
    </location>
</feature>
<dbReference type="NCBIfam" id="TIGR02037">
    <property type="entry name" value="degP_htrA_DO"/>
    <property type="match status" value="1"/>
</dbReference>
<dbReference type="FunFam" id="2.40.10.120:FF:000007">
    <property type="entry name" value="Periplasmic serine endoprotease DegP-like"/>
    <property type="match status" value="1"/>
</dbReference>
<organism evidence="19 20">
    <name type="scientific">Sinobacterium caligoides</name>
    <dbReference type="NCBI Taxonomy" id="933926"/>
    <lineage>
        <taxon>Bacteria</taxon>
        <taxon>Pseudomonadati</taxon>
        <taxon>Pseudomonadota</taxon>
        <taxon>Gammaproteobacteria</taxon>
        <taxon>Cellvibrionales</taxon>
        <taxon>Spongiibacteraceae</taxon>
        <taxon>Sinobacterium</taxon>
    </lineage>
</organism>
<evidence type="ECO:0000256" key="16">
    <source>
        <dbReference type="PIRSR" id="PIRSR611782-2"/>
    </source>
</evidence>
<evidence type="ECO:0000256" key="17">
    <source>
        <dbReference type="SAM" id="SignalP"/>
    </source>
</evidence>
<dbReference type="InterPro" id="IPR011782">
    <property type="entry name" value="Pept_S1C_Do"/>
</dbReference>
<dbReference type="PRINTS" id="PR00834">
    <property type="entry name" value="PROTEASES2C"/>
</dbReference>
<keyword evidence="12" id="KW-0720">Serine protease</keyword>
<keyword evidence="11" id="KW-0378">Hydrolase</keyword>
<evidence type="ECO:0000256" key="15">
    <source>
        <dbReference type="PIRSR" id="PIRSR611782-1"/>
    </source>
</evidence>
<keyword evidence="13" id="KW-0346">Stress response</keyword>
<feature type="active site" description="Charge relay system" evidence="15">
    <location>
        <position position="209"/>
    </location>
</feature>
<accession>A0A3N2DYZ5</accession>
<evidence type="ECO:0000256" key="12">
    <source>
        <dbReference type="ARBA" id="ARBA00022825"/>
    </source>
</evidence>
<comment type="subcellular location">
    <subcellularLocation>
        <location evidence="3">Periplasm</location>
    </subcellularLocation>
</comment>
<keyword evidence="10" id="KW-0574">Periplasm</keyword>
<evidence type="ECO:0000259" key="18">
    <source>
        <dbReference type="PROSITE" id="PS50106"/>
    </source>
</evidence>
<dbReference type="GO" id="GO:0004252">
    <property type="term" value="F:serine-type endopeptidase activity"/>
    <property type="evidence" value="ECO:0007669"/>
    <property type="project" value="InterPro"/>
</dbReference>
<evidence type="ECO:0000256" key="11">
    <source>
        <dbReference type="ARBA" id="ARBA00022801"/>
    </source>
</evidence>
<feature type="domain" description="PDZ" evidence="18">
    <location>
        <begin position="249"/>
        <end position="344"/>
    </location>
</feature>
<evidence type="ECO:0000256" key="10">
    <source>
        <dbReference type="ARBA" id="ARBA00022764"/>
    </source>
</evidence>
<evidence type="ECO:0000256" key="6">
    <source>
        <dbReference type="ARBA" id="ARBA00013958"/>
    </source>
</evidence>
<dbReference type="SUPFAM" id="SSF50156">
    <property type="entry name" value="PDZ domain-like"/>
    <property type="match status" value="2"/>
</dbReference>
<dbReference type="Gene3D" id="2.40.10.120">
    <property type="match status" value="1"/>
</dbReference>
<evidence type="ECO:0000256" key="9">
    <source>
        <dbReference type="ARBA" id="ARBA00022737"/>
    </source>
</evidence>
<feature type="domain" description="PDZ" evidence="18">
    <location>
        <begin position="362"/>
        <end position="427"/>
    </location>
</feature>
<evidence type="ECO:0000256" key="1">
    <source>
        <dbReference type="ARBA" id="ARBA00001772"/>
    </source>
</evidence>
<sequence length="461" mass="49179">MRLIASMPKLVVLLCALFTFTSVQAGLPEFTGIVEDNAPAVVKINTLYKGRQGGAQLNQVPRDDVPEIFRRLFEQRQPQPRSGQGLGSGFIVSSDGYILTNNHVVDGADSITVRMTDRSEYDAKVIGVDPRSDLALLKVEGKNLPTVSFAADDELKVGEWVLAIGSPFGLDYSVSAGIVSAIGRSLPNENNENYVPFIQTDVAINPGNSGGPLFNLAGEVVGINSQIFTNSGGSIGLSFAIPSSLAKQVVKQLKAKGSVSRGWLGVGIQDVDKDLARSFGLDKPRGTLINYLEEGGPAEQAGIKEGDIIIEFNGRQILSSGDLPHVVGLMEPGSKAKVKLIRRSKEKSLVVKVGSLDAQGAMTEIGQVAMSPLGLSVEALDQRFARRWHLRGGVIVSSVDPSGVAARSHIMVGDVITAINGYSIKDVDDFDKVVAKLPKKASIPVRVVREGRPGYVAIRID</sequence>
<comment type="caution">
    <text evidence="19">The sequence shown here is derived from an EMBL/GenBank/DDBJ whole genome shotgun (WGS) entry which is preliminary data.</text>
</comment>
<dbReference type="EMBL" id="RKHR01000003">
    <property type="protein sequence ID" value="ROS04719.1"/>
    <property type="molecule type" value="Genomic_DNA"/>
</dbReference>
<protein>
    <recommendedName>
        <fullName evidence="6">Probable periplasmic serine endoprotease DegP-like</fullName>
        <ecNumber evidence="5">3.4.21.107</ecNumber>
    </recommendedName>
    <alternativeName>
        <fullName evidence="14">Protease Do</fullName>
    </alternativeName>
</protein>
<evidence type="ECO:0000256" key="4">
    <source>
        <dbReference type="ARBA" id="ARBA00010541"/>
    </source>
</evidence>
<keyword evidence="8 17" id="KW-0732">Signal</keyword>
<dbReference type="GO" id="GO:0006508">
    <property type="term" value="P:proteolysis"/>
    <property type="evidence" value="ECO:0007669"/>
    <property type="project" value="UniProtKB-KW"/>
</dbReference>
<dbReference type="RefSeq" id="WP_123711718.1">
    <property type="nucleotide sequence ID" value="NZ_RKHR01000003.1"/>
</dbReference>
<keyword evidence="9" id="KW-0677">Repeat</keyword>
<dbReference type="AlphaFoldDB" id="A0A3N2DYZ5"/>
<dbReference type="Pfam" id="PF13365">
    <property type="entry name" value="Trypsin_2"/>
    <property type="match status" value="1"/>
</dbReference>
<evidence type="ECO:0000313" key="19">
    <source>
        <dbReference type="EMBL" id="ROS04719.1"/>
    </source>
</evidence>
<keyword evidence="20" id="KW-1185">Reference proteome</keyword>
<dbReference type="CDD" id="cd10839">
    <property type="entry name" value="cpPDZ1_DegP-like"/>
    <property type="match status" value="1"/>
</dbReference>
<dbReference type="SMART" id="SM00228">
    <property type="entry name" value="PDZ"/>
    <property type="match status" value="2"/>
</dbReference>
<dbReference type="Pfam" id="PF13180">
    <property type="entry name" value="PDZ_2"/>
    <property type="match status" value="2"/>
</dbReference>
<evidence type="ECO:0000256" key="5">
    <source>
        <dbReference type="ARBA" id="ARBA00013035"/>
    </source>
</evidence>
<dbReference type="InterPro" id="IPR036034">
    <property type="entry name" value="PDZ_sf"/>
</dbReference>
<dbReference type="SUPFAM" id="SSF50494">
    <property type="entry name" value="Trypsin-like serine proteases"/>
    <property type="match status" value="1"/>
</dbReference>
<comment type="similarity">
    <text evidence="4">Belongs to the peptidase S1C family.</text>
</comment>
<dbReference type="PANTHER" id="PTHR22939">
    <property type="entry name" value="SERINE PROTEASE FAMILY S1C HTRA-RELATED"/>
    <property type="match status" value="1"/>
</dbReference>
<dbReference type="OrthoDB" id="9758917at2"/>